<dbReference type="NCBIfam" id="NF002869">
    <property type="entry name" value="PRK03187.1"/>
    <property type="match status" value="1"/>
</dbReference>
<keyword evidence="2" id="KW-0749">Sporulation</keyword>
<dbReference type="HAMAP" id="MF_00727">
    <property type="entry name" value="Tgl"/>
    <property type="match status" value="1"/>
</dbReference>
<evidence type="ECO:0000256" key="1">
    <source>
        <dbReference type="ARBA" id="ARBA00022679"/>
    </source>
</evidence>
<keyword evidence="1 3" id="KW-0808">Transferase</keyword>
<keyword evidence="4" id="KW-1185">Reference proteome</keyword>
<dbReference type="AlphaFoldDB" id="A0A4R4EIS4"/>
<evidence type="ECO:0000313" key="3">
    <source>
        <dbReference type="EMBL" id="TCZ78115.1"/>
    </source>
</evidence>
<dbReference type="GO" id="GO:0030435">
    <property type="term" value="P:sporulation resulting in formation of a cellular spore"/>
    <property type="evidence" value="ECO:0007669"/>
    <property type="project" value="UniProtKB-KW"/>
</dbReference>
<protein>
    <submittedName>
        <fullName evidence="3">Protein-glutamine gamma-glutamyltransferase</fullName>
        <ecNumber evidence="3">2.3.2.13</ecNumber>
    </submittedName>
</protein>
<keyword evidence="3" id="KW-0012">Acyltransferase</keyword>
<dbReference type="Pfam" id="PF20085">
    <property type="entry name" value="TGL"/>
    <property type="match status" value="1"/>
</dbReference>
<evidence type="ECO:0000256" key="2">
    <source>
        <dbReference type="ARBA" id="ARBA00022969"/>
    </source>
</evidence>
<name>A0A4R4EIS4_9BACL</name>
<reference evidence="3 4" key="1">
    <citation type="submission" date="2019-03" db="EMBL/GenBank/DDBJ databases">
        <authorList>
            <person name="Kim M.K.M."/>
        </authorList>
    </citation>
    <scope>NUCLEOTIDE SEQUENCE [LARGE SCALE GENOMIC DNA]</scope>
    <source>
        <strain evidence="3 4">18JY21-1</strain>
    </source>
</reference>
<comment type="caution">
    <text evidence="3">The sequence shown here is derived from an EMBL/GenBank/DDBJ whole genome shotgun (WGS) entry which is preliminary data.</text>
</comment>
<dbReference type="EC" id="2.3.2.13" evidence="3"/>
<dbReference type="EMBL" id="SKFG01000006">
    <property type="protein sequence ID" value="TCZ78115.1"/>
    <property type="molecule type" value="Genomic_DNA"/>
</dbReference>
<proteinExistence type="inferred from homology"/>
<organism evidence="3 4">
    <name type="scientific">Paenibacillus albiflavus</name>
    <dbReference type="NCBI Taxonomy" id="2545760"/>
    <lineage>
        <taxon>Bacteria</taxon>
        <taxon>Bacillati</taxon>
        <taxon>Bacillota</taxon>
        <taxon>Bacilli</taxon>
        <taxon>Bacillales</taxon>
        <taxon>Paenibacillaceae</taxon>
        <taxon>Paenibacillus</taxon>
    </lineage>
</organism>
<evidence type="ECO:0000313" key="4">
    <source>
        <dbReference type="Proteomes" id="UP000295418"/>
    </source>
</evidence>
<dbReference type="OrthoDB" id="1845399at2"/>
<dbReference type="Proteomes" id="UP000295418">
    <property type="component" value="Unassembled WGS sequence"/>
</dbReference>
<gene>
    <name evidence="3" type="ORF">E0485_08270</name>
</gene>
<accession>A0A4R4EIS4</accession>
<sequence>MIVIEGQTNTLFDTTALSMLEKDILQQKKQSVTRYRYASEAHLRYELKLRSLTVEAAKALDASEAVFATFSKSRCNRRYWTRNEEGGFKLNVGVSPANAIRDIYDNGSEYAFECATAIIIVLYKAIIEANGDEAFNANFPNLLLYDGHHDSHLRLINEDGKTSYPGDVLYFSNPEHDPDKPEWQGENVVKLGADLYYGHGIGIKSEQDIISVLNKVRKPGSDVSAYLSDKFFHPDFAYIRGLTARNQLSEIQMIFPARIVAQIGSNRYIC</sequence>
<dbReference type="GO" id="GO:0003810">
    <property type="term" value="F:protein-glutamine gamma-glutamyltransferase activity"/>
    <property type="evidence" value="ECO:0007669"/>
    <property type="project" value="UniProtKB-EC"/>
</dbReference>
<dbReference type="RefSeq" id="WP_132417526.1">
    <property type="nucleotide sequence ID" value="NZ_SKFG01000006.1"/>
</dbReference>
<dbReference type="InterPro" id="IPR020916">
    <property type="entry name" value="Gln_gamma-glutamylTfrase_bac"/>
</dbReference>